<reference evidence="6 7" key="1">
    <citation type="journal article" date="2020" name="J. Phycol.">
        <title>Comparative genome analysis reveals Cyanidiococcus gen. nov., a new extremophilic red algal genus sister to Cyanidioschyzon (Cyanidioschyzonaceae, Rhodophyta).</title>
        <authorList>
            <person name="Liu S.-L."/>
            <person name="Chiang Y.-R."/>
            <person name="Yoon H.S."/>
            <person name="Fu H.-Y."/>
        </authorList>
    </citation>
    <scope>NUCLEOTIDE SEQUENCE [LARGE SCALE GENOMIC DNA]</scope>
    <source>
        <strain evidence="6 7">THAL066</strain>
    </source>
</reference>
<dbReference type="OrthoDB" id="10334440at2759"/>
<feature type="transmembrane region" description="Helical" evidence="5">
    <location>
        <begin position="152"/>
        <end position="177"/>
    </location>
</feature>
<dbReference type="Proteomes" id="UP000530660">
    <property type="component" value="Unassembled WGS sequence"/>
</dbReference>
<accession>A0A7J7IE52</accession>
<evidence type="ECO:0000256" key="3">
    <source>
        <dbReference type="ARBA" id="ARBA00022989"/>
    </source>
</evidence>
<feature type="transmembrane region" description="Helical" evidence="5">
    <location>
        <begin position="207"/>
        <end position="225"/>
    </location>
</feature>
<evidence type="ECO:0000256" key="2">
    <source>
        <dbReference type="ARBA" id="ARBA00022692"/>
    </source>
</evidence>
<keyword evidence="7" id="KW-1185">Reference proteome</keyword>
<evidence type="ECO:0000313" key="6">
    <source>
        <dbReference type="EMBL" id="KAF6001020.1"/>
    </source>
</evidence>
<dbReference type="InterPro" id="IPR007273">
    <property type="entry name" value="SCAMP"/>
</dbReference>
<feature type="transmembrane region" description="Helical" evidence="5">
    <location>
        <begin position="120"/>
        <end position="140"/>
    </location>
</feature>
<feature type="transmembrane region" description="Helical" evidence="5">
    <location>
        <begin position="89"/>
        <end position="108"/>
    </location>
</feature>
<gene>
    <name evidence="6" type="ORF">F1559_001379</name>
</gene>
<keyword evidence="3 5" id="KW-1133">Transmembrane helix</keyword>
<dbReference type="GO" id="GO:0016020">
    <property type="term" value="C:membrane"/>
    <property type="evidence" value="ECO:0007669"/>
    <property type="project" value="UniProtKB-SubCell"/>
</dbReference>
<name>A0A7J7IE52_9RHOD</name>
<organism evidence="6 7">
    <name type="scientific">Cyanidiococcus yangmingshanensis</name>
    <dbReference type="NCBI Taxonomy" id="2690220"/>
    <lineage>
        <taxon>Eukaryota</taxon>
        <taxon>Rhodophyta</taxon>
        <taxon>Bangiophyceae</taxon>
        <taxon>Cyanidiales</taxon>
        <taxon>Cyanidiaceae</taxon>
        <taxon>Cyanidiococcus</taxon>
    </lineage>
</organism>
<proteinExistence type="predicted"/>
<dbReference type="EMBL" id="VWRR01000016">
    <property type="protein sequence ID" value="KAF6001020.1"/>
    <property type="molecule type" value="Genomic_DNA"/>
</dbReference>
<keyword evidence="4 5" id="KW-0472">Membrane</keyword>
<evidence type="ECO:0000313" key="7">
    <source>
        <dbReference type="Proteomes" id="UP000530660"/>
    </source>
</evidence>
<evidence type="ECO:0000256" key="4">
    <source>
        <dbReference type="ARBA" id="ARBA00023136"/>
    </source>
</evidence>
<protein>
    <submittedName>
        <fullName evidence="6">Uncharacterized protein</fullName>
    </submittedName>
</protein>
<dbReference type="AlphaFoldDB" id="A0A7J7IE52"/>
<dbReference type="GO" id="GO:0015031">
    <property type="term" value="P:protein transport"/>
    <property type="evidence" value="ECO:0007669"/>
    <property type="project" value="InterPro"/>
</dbReference>
<comment type="subcellular location">
    <subcellularLocation>
        <location evidence="1">Membrane</location>
        <topology evidence="1">Multi-pass membrane protein</topology>
    </subcellularLocation>
</comment>
<sequence length="232" mass="26490">MSWIHKAGGKLALRQQESDLPSEFNLDNVSEERGSRVPPPVPIRNANTVTGKAIEWDKPTWPPIFHIVHIDLSELVPLVRANPAFYRVLFWYAMALLVLNWVTWTVLAARNATSNPWAQWVLSLLDIFLGFFLLAAGYFTTFRACAEDDSTYYTASYCVLGVIIAFCIVISIVGYPFSFNGWVRLGWIGNNAKTLQTFWRTMTVIESNGWTIAYCFFIVLAIKLWRYQHLLG</sequence>
<evidence type="ECO:0000256" key="5">
    <source>
        <dbReference type="SAM" id="Phobius"/>
    </source>
</evidence>
<keyword evidence="2 5" id="KW-0812">Transmembrane</keyword>
<dbReference type="Pfam" id="PF04144">
    <property type="entry name" value="SCAMP"/>
    <property type="match status" value="1"/>
</dbReference>
<evidence type="ECO:0000256" key="1">
    <source>
        <dbReference type="ARBA" id="ARBA00004141"/>
    </source>
</evidence>
<comment type="caution">
    <text evidence="6">The sequence shown here is derived from an EMBL/GenBank/DDBJ whole genome shotgun (WGS) entry which is preliminary data.</text>
</comment>